<dbReference type="PANTHER" id="PTHR30572:SF18">
    <property type="entry name" value="ABC-TYPE MACROLIDE FAMILY EXPORT SYSTEM PERMEASE COMPONENT 2"/>
    <property type="match status" value="1"/>
</dbReference>
<accession>D1PDR6</accession>
<name>D1PDR6_9BACT</name>
<dbReference type="GO" id="GO:0005886">
    <property type="term" value="C:plasma membrane"/>
    <property type="evidence" value="ECO:0007669"/>
    <property type="project" value="UniProtKB-SubCell"/>
</dbReference>
<comment type="subcellular location">
    <subcellularLocation>
        <location evidence="1">Cell membrane</location>
        <topology evidence="1">Multi-pass membrane protein</topology>
    </subcellularLocation>
</comment>
<evidence type="ECO:0000313" key="8">
    <source>
        <dbReference type="EMBL" id="EFB35222.1"/>
    </source>
</evidence>
<evidence type="ECO:0000256" key="3">
    <source>
        <dbReference type="ARBA" id="ARBA00022692"/>
    </source>
</evidence>
<dbReference type="Pfam" id="PF02687">
    <property type="entry name" value="FtsX"/>
    <property type="match status" value="1"/>
</dbReference>
<dbReference type="GeneID" id="69848094"/>
<dbReference type="AlphaFoldDB" id="D1PDR6"/>
<evidence type="ECO:0000259" key="6">
    <source>
        <dbReference type="Pfam" id="PF02687"/>
    </source>
</evidence>
<dbReference type="InterPro" id="IPR003838">
    <property type="entry name" value="ABC3_permease_C"/>
</dbReference>
<dbReference type="PaxDb" id="537011-PREVCOP_05356"/>
<keyword evidence="4" id="KW-1133">Transmembrane helix</keyword>
<reference evidence="8" key="1">
    <citation type="submission" date="2009-11" db="EMBL/GenBank/DDBJ databases">
        <authorList>
            <person name="Weinstock G."/>
            <person name="Sodergren E."/>
            <person name="Clifton S."/>
            <person name="Fulton L."/>
            <person name="Fulton B."/>
            <person name="Courtney L."/>
            <person name="Fronick C."/>
            <person name="Harrison M."/>
            <person name="Strong C."/>
            <person name="Farmer C."/>
            <person name="Delahaunty K."/>
            <person name="Markovic C."/>
            <person name="Hall O."/>
            <person name="Minx P."/>
            <person name="Tomlinson C."/>
            <person name="Mitreva M."/>
            <person name="Nelson J."/>
            <person name="Hou S."/>
            <person name="Wollam A."/>
            <person name="Pepin K.H."/>
            <person name="Johnson M."/>
            <person name="Bhonagiri V."/>
            <person name="Nash W.E."/>
            <person name="Warren W."/>
            <person name="Chinwalla A."/>
            <person name="Mardis E.R."/>
            <person name="Wilson R.K."/>
        </authorList>
    </citation>
    <scope>NUCLEOTIDE SEQUENCE [LARGE SCALE GENOMIC DNA]</scope>
    <source>
        <strain evidence="8">DSM 18205</strain>
    </source>
</reference>
<dbReference type="GO" id="GO:0022857">
    <property type="term" value="F:transmembrane transporter activity"/>
    <property type="evidence" value="ECO:0007669"/>
    <property type="project" value="TreeGrafter"/>
</dbReference>
<dbReference type="HOGENOM" id="CLU_735408_0_0_10"/>
<dbReference type="Pfam" id="PF12704">
    <property type="entry name" value="MacB_PCD"/>
    <property type="match status" value="1"/>
</dbReference>
<gene>
    <name evidence="8" type="ORF">PREVCOP_05356</name>
</gene>
<feature type="domain" description="ABC3 transporter permease C-terminal" evidence="6">
    <location>
        <begin position="285"/>
        <end position="356"/>
    </location>
</feature>
<dbReference type="PANTHER" id="PTHR30572">
    <property type="entry name" value="MEMBRANE COMPONENT OF TRANSPORTER-RELATED"/>
    <property type="match status" value="1"/>
</dbReference>
<evidence type="ECO:0000313" key="9">
    <source>
        <dbReference type="Proteomes" id="UP000004477"/>
    </source>
</evidence>
<dbReference type="RefSeq" id="WP_006848057.1">
    <property type="nucleotide sequence ID" value="NZ_CP085932.1"/>
</dbReference>
<evidence type="ECO:0000256" key="2">
    <source>
        <dbReference type="ARBA" id="ARBA00022475"/>
    </source>
</evidence>
<dbReference type="STRING" id="537011.PREVCOP_05356"/>
<keyword evidence="5" id="KW-0472">Membrane</keyword>
<keyword evidence="9" id="KW-1185">Reference proteome</keyword>
<dbReference type="Proteomes" id="UP000004477">
    <property type="component" value="Unassembled WGS sequence"/>
</dbReference>
<protein>
    <submittedName>
        <fullName evidence="8">Uncharacterized protein</fullName>
    </submittedName>
</protein>
<keyword evidence="3" id="KW-0812">Transmembrane</keyword>
<evidence type="ECO:0000256" key="1">
    <source>
        <dbReference type="ARBA" id="ARBA00004651"/>
    </source>
</evidence>
<sequence length="376" mass="41968">MNHIINAFKNLPRRGQHNFVKMLCLALGLAISSVIIAEIYFEQTYDTYFPGWERTYQISEVGTNHGETMEFTNTSGATAQGVKQYAPMVEAATSTLYFYDGAQCKMEDQNIVSANIRMADSCFFDVFPQKILIGKAKQILSQPLSCLIDSETAAKIGGNVVGKHFTLSNYPGTTFTIYGVFEAFPWGSSFHGTQMILSMCSVPYVYSYDGRGQWVGNDSYGSYIRLAKGHDAKELKPYVNKMREDHFPLKEMKNMGIELNYDFTVLSDVYTQNPYIKKMGWIMSIVAFVLLFTSVMNYLLIIVGNLVSRSREMAVRKCYGAESKNIHAIIFSEALVHVGLAVVLAAVLVFLCKGTIENFLSAPVSTLVLNPHCSSL</sequence>
<dbReference type="EMBL" id="ACBX02000016">
    <property type="protein sequence ID" value="EFB35222.1"/>
    <property type="molecule type" value="Genomic_DNA"/>
</dbReference>
<proteinExistence type="predicted"/>
<dbReference type="InterPro" id="IPR025857">
    <property type="entry name" value="MacB_PCD"/>
</dbReference>
<dbReference type="InterPro" id="IPR050250">
    <property type="entry name" value="Macrolide_Exporter_MacB"/>
</dbReference>
<evidence type="ECO:0000259" key="7">
    <source>
        <dbReference type="Pfam" id="PF12704"/>
    </source>
</evidence>
<comment type="caution">
    <text evidence="8">The sequence shown here is derived from an EMBL/GenBank/DDBJ whole genome shotgun (WGS) entry which is preliminary data.</text>
</comment>
<evidence type="ECO:0000256" key="4">
    <source>
        <dbReference type="ARBA" id="ARBA00022989"/>
    </source>
</evidence>
<evidence type="ECO:0000256" key="5">
    <source>
        <dbReference type="ARBA" id="ARBA00023136"/>
    </source>
</evidence>
<organism evidence="8 9">
    <name type="scientific">Segatella copri DSM 18205</name>
    <dbReference type="NCBI Taxonomy" id="537011"/>
    <lineage>
        <taxon>Bacteria</taxon>
        <taxon>Pseudomonadati</taxon>
        <taxon>Bacteroidota</taxon>
        <taxon>Bacteroidia</taxon>
        <taxon>Bacteroidales</taxon>
        <taxon>Prevotellaceae</taxon>
        <taxon>Segatella</taxon>
    </lineage>
</organism>
<keyword evidence="2" id="KW-1003">Cell membrane</keyword>
<feature type="domain" description="MacB-like periplasmic core" evidence="7">
    <location>
        <begin position="22"/>
        <end position="236"/>
    </location>
</feature>
<dbReference type="OrthoDB" id="905059at2"/>